<dbReference type="OrthoDB" id="5447439at2"/>
<dbReference type="InterPro" id="IPR002645">
    <property type="entry name" value="STAS_dom"/>
</dbReference>
<dbReference type="InterPro" id="IPR036513">
    <property type="entry name" value="STAS_dom_sf"/>
</dbReference>
<proteinExistence type="predicted"/>
<reference evidence="2 3" key="1">
    <citation type="submission" date="2009-06" db="EMBL/GenBank/DDBJ databases">
        <title>Complete sequence of Desulfovibrio salexigens DSM 2638.</title>
        <authorList>
            <consortium name="US DOE Joint Genome Institute"/>
            <person name="Lucas S."/>
            <person name="Copeland A."/>
            <person name="Lapidus A."/>
            <person name="Glavina del Rio T."/>
            <person name="Tice H."/>
            <person name="Bruce D."/>
            <person name="Goodwin L."/>
            <person name="Pitluck S."/>
            <person name="Munk A.C."/>
            <person name="Brettin T."/>
            <person name="Detter J.C."/>
            <person name="Han C."/>
            <person name="Tapia R."/>
            <person name="Larimer F."/>
            <person name="Land M."/>
            <person name="Hauser L."/>
            <person name="Kyrpides N."/>
            <person name="Anderson I."/>
            <person name="Wall J.D."/>
            <person name="Arkin A.P."/>
            <person name="Dehal P."/>
            <person name="Chivian D."/>
            <person name="Giles B."/>
            <person name="Hazen T.C."/>
        </authorList>
    </citation>
    <scope>NUCLEOTIDE SEQUENCE [LARGE SCALE GENOMIC DNA]</scope>
    <source>
        <strain evidence="3">ATCC 14822 / DSM 2638 / NCIMB 8403 / VKM B-1763</strain>
    </source>
</reference>
<dbReference type="EMBL" id="CP001649">
    <property type="protein sequence ID" value="ACS79863.1"/>
    <property type="molecule type" value="Genomic_DNA"/>
</dbReference>
<sequence>MEIFDNPDRIKLAFGIPFFNMDFNELMLTVGERAGAKDKTMIFAPSFPWMLDYAKSPHICPFYADFILPTDSEIINLAQKAEIKLKMPLEYFEFPEQIARICAHYGFSLLHVSENALKTDILVRDGYVPLSWDLFTHFKTTGDLDEIDIQSIVGSANNLQPDIVLISAPPESISSSIPKIYEQLPDCVLICIPHDIDKNKIADKMDNIFIPLLLLRDEINYLEEIKRTASMSLPSSVSFDESCTPPSITISGTLDTGTAPDLIRTGIRMLERNFVPTLDLSKTDSASVKGMEALCFLSRRFREAGKKITINEISDNLQNALHRSGSMTCFADYPGISDEQ</sequence>
<dbReference type="RefSeq" id="WP_015851679.1">
    <property type="nucleotide sequence ID" value="NC_012881.1"/>
</dbReference>
<name>C6BTT3_MARSD</name>
<evidence type="ECO:0000313" key="2">
    <source>
        <dbReference type="EMBL" id="ACS79863.1"/>
    </source>
</evidence>
<organism evidence="2 3">
    <name type="scientific">Maridesulfovibrio salexigens (strain ATCC 14822 / DSM 2638 / NCIMB 8403 / VKM B-1763)</name>
    <name type="common">Desulfovibrio salexigens</name>
    <dbReference type="NCBI Taxonomy" id="526222"/>
    <lineage>
        <taxon>Bacteria</taxon>
        <taxon>Pseudomonadati</taxon>
        <taxon>Thermodesulfobacteriota</taxon>
        <taxon>Desulfovibrionia</taxon>
        <taxon>Desulfovibrionales</taxon>
        <taxon>Desulfovibrionaceae</taxon>
        <taxon>Maridesulfovibrio</taxon>
    </lineage>
</organism>
<dbReference type="HOGENOM" id="CLU_815651_0_0_7"/>
<feature type="domain" description="STAS" evidence="1">
    <location>
        <begin position="248"/>
        <end position="325"/>
    </location>
</feature>
<keyword evidence="3" id="KW-1185">Reference proteome</keyword>
<dbReference type="AlphaFoldDB" id="C6BTT3"/>
<protein>
    <recommendedName>
        <fullName evidence="1">STAS domain-containing protein</fullName>
    </recommendedName>
</protein>
<evidence type="ECO:0000313" key="3">
    <source>
        <dbReference type="Proteomes" id="UP000002601"/>
    </source>
</evidence>
<dbReference type="eggNOG" id="ENOG50317PU">
    <property type="taxonomic scope" value="Bacteria"/>
</dbReference>
<dbReference type="Proteomes" id="UP000002601">
    <property type="component" value="Chromosome"/>
</dbReference>
<dbReference type="KEGG" id="dsa:Desal_1801"/>
<dbReference type="Gene3D" id="3.30.750.24">
    <property type="entry name" value="STAS domain"/>
    <property type="match status" value="1"/>
</dbReference>
<gene>
    <name evidence="2" type="ordered locus">Desal_1801</name>
</gene>
<dbReference type="PROSITE" id="PS50801">
    <property type="entry name" value="STAS"/>
    <property type="match status" value="1"/>
</dbReference>
<accession>C6BTT3</accession>
<dbReference type="STRING" id="526222.Desal_1801"/>
<dbReference type="SUPFAM" id="SSF52091">
    <property type="entry name" value="SpoIIaa-like"/>
    <property type="match status" value="1"/>
</dbReference>
<evidence type="ECO:0000259" key="1">
    <source>
        <dbReference type="PROSITE" id="PS50801"/>
    </source>
</evidence>